<feature type="domain" description="Glycosyltransferase subfamily 4-like N-terminal" evidence="2">
    <location>
        <begin position="14"/>
        <end position="167"/>
    </location>
</feature>
<keyword evidence="4" id="KW-1185">Reference proteome</keyword>
<dbReference type="Pfam" id="PF00534">
    <property type="entry name" value="Glycos_transf_1"/>
    <property type="match status" value="1"/>
</dbReference>
<dbReference type="InterPro" id="IPR028098">
    <property type="entry name" value="Glyco_trans_4-like_N"/>
</dbReference>
<reference evidence="3 4" key="1">
    <citation type="submission" date="2016-11" db="EMBL/GenBank/DDBJ databases">
        <title>Trade-off between light-utilization and light-protection in marine flavobacteria.</title>
        <authorList>
            <person name="Kumagai Y."/>
        </authorList>
    </citation>
    <scope>NUCLEOTIDE SEQUENCE [LARGE SCALE GENOMIC DNA]</scope>
    <source>
        <strain evidence="3 4">NBRC 107125</strain>
    </source>
</reference>
<dbReference type="PANTHER" id="PTHR12526">
    <property type="entry name" value="GLYCOSYLTRANSFERASE"/>
    <property type="match status" value="1"/>
</dbReference>
<dbReference type="GO" id="GO:0016757">
    <property type="term" value="F:glycosyltransferase activity"/>
    <property type="evidence" value="ECO:0007669"/>
    <property type="project" value="InterPro"/>
</dbReference>
<dbReference type="RefSeq" id="WP_085758226.1">
    <property type="nucleotide sequence ID" value="NZ_CP019343.1"/>
</dbReference>
<dbReference type="OrthoDB" id="8523124at2"/>
<accession>A0A1X9N8U8</accession>
<dbReference type="SUPFAM" id="SSF53756">
    <property type="entry name" value="UDP-Glycosyltransferase/glycogen phosphorylase"/>
    <property type="match status" value="1"/>
</dbReference>
<dbReference type="Pfam" id="PF13439">
    <property type="entry name" value="Glyco_transf_4"/>
    <property type="match status" value="1"/>
</dbReference>
<sequence>MTSILIISPSLGHGGAERQLTELVKGLLGRGHHVEVLITQLVEGGYYEQIAAMGVKIHLIERRSKYDLSVILRVRQLIQSAEFDVIHPFLGMGSLIAVIAGLGLKVPIVASAIRDAKVPDIKIKVMSHVVARLADIVVSNSEAGFKSRFKRHGKNFRVIYNGVDFSRFKESPDDIARIRKELDLGRFEQLIGMVASLSDNKDHEALLRSFKVLKASRKGLGLIIVGGGPNRDKLERLAKELGVASDTVFTGHRSDVDQIYRCMDLVVLLTNSKKHAEGVPNALLEAMAVGVPVVGTRGGGTEELVTDGVNGKIIEPGSVSAAVDAILSTLDNYDPEMIERARESVRSRFSINTYIDEYINLYKSV</sequence>
<feature type="domain" description="Glycosyl transferase family 1" evidence="1">
    <location>
        <begin position="177"/>
        <end position="343"/>
    </location>
</feature>
<proteinExistence type="predicted"/>
<name>A0A1X9N8U8_9GAMM</name>
<dbReference type="GO" id="GO:1901135">
    <property type="term" value="P:carbohydrate derivative metabolic process"/>
    <property type="evidence" value="ECO:0007669"/>
    <property type="project" value="UniProtKB-ARBA"/>
</dbReference>
<dbReference type="STRING" id="716816.BST96_08150"/>
<evidence type="ECO:0000313" key="3">
    <source>
        <dbReference type="EMBL" id="ARN74096.1"/>
    </source>
</evidence>
<dbReference type="PANTHER" id="PTHR12526:SF630">
    <property type="entry name" value="GLYCOSYLTRANSFERASE"/>
    <property type="match status" value="1"/>
</dbReference>
<gene>
    <name evidence="3" type="ORF">BST96_08150</name>
</gene>
<dbReference type="Proteomes" id="UP000193450">
    <property type="component" value="Chromosome"/>
</dbReference>
<protein>
    <submittedName>
        <fullName evidence="3">Uncharacterized protein</fullName>
    </submittedName>
</protein>
<evidence type="ECO:0000313" key="4">
    <source>
        <dbReference type="Proteomes" id="UP000193450"/>
    </source>
</evidence>
<evidence type="ECO:0000259" key="2">
    <source>
        <dbReference type="Pfam" id="PF13439"/>
    </source>
</evidence>
<dbReference type="Gene3D" id="3.40.50.2000">
    <property type="entry name" value="Glycogen Phosphorylase B"/>
    <property type="match status" value="2"/>
</dbReference>
<dbReference type="KEGG" id="osg:BST96_08150"/>
<organism evidence="3 4">
    <name type="scientific">Oceanicoccus sagamiensis</name>
    <dbReference type="NCBI Taxonomy" id="716816"/>
    <lineage>
        <taxon>Bacteria</taxon>
        <taxon>Pseudomonadati</taxon>
        <taxon>Pseudomonadota</taxon>
        <taxon>Gammaproteobacteria</taxon>
        <taxon>Cellvibrionales</taxon>
        <taxon>Spongiibacteraceae</taxon>
        <taxon>Oceanicoccus</taxon>
    </lineage>
</organism>
<dbReference type="AlphaFoldDB" id="A0A1X9N8U8"/>
<dbReference type="EMBL" id="CP019343">
    <property type="protein sequence ID" value="ARN74096.1"/>
    <property type="molecule type" value="Genomic_DNA"/>
</dbReference>
<dbReference type="InterPro" id="IPR001296">
    <property type="entry name" value="Glyco_trans_1"/>
</dbReference>
<evidence type="ECO:0000259" key="1">
    <source>
        <dbReference type="Pfam" id="PF00534"/>
    </source>
</evidence>